<dbReference type="Pfam" id="PF00026">
    <property type="entry name" value="Asp"/>
    <property type="match status" value="1"/>
</dbReference>
<dbReference type="PRINTS" id="PR00792">
    <property type="entry name" value="PEPSIN"/>
</dbReference>
<dbReference type="PANTHER" id="PTHR47966">
    <property type="entry name" value="BETA-SITE APP-CLEAVING ENZYME, ISOFORM A-RELATED"/>
    <property type="match status" value="1"/>
</dbReference>
<dbReference type="FunFam" id="2.40.70.10:FF:000044">
    <property type="entry name" value="Lysosomal aspartic protease"/>
    <property type="match status" value="1"/>
</dbReference>
<organism evidence="7">
    <name type="scientific">Rhodnius prolixus</name>
    <name type="common">Triatomid bug</name>
    <dbReference type="NCBI Taxonomy" id="13249"/>
    <lineage>
        <taxon>Eukaryota</taxon>
        <taxon>Metazoa</taxon>
        <taxon>Ecdysozoa</taxon>
        <taxon>Arthropoda</taxon>
        <taxon>Hexapoda</taxon>
        <taxon>Insecta</taxon>
        <taxon>Pterygota</taxon>
        <taxon>Neoptera</taxon>
        <taxon>Paraneoptera</taxon>
        <taxon>Hemiptera</taxon>
        <taxon>Heteroptera</taxon>
        <taxon>Panheteroptera</taxon>
        <taxon>Cimicomorpha</taxon>
        <taxon>Reduviidae</taxon>
        <taxon>Triatominae</taxon>
        <taxon>Rhodnius</taxon>
    </lineage>
</organism>
<dbReference type="PANTHER" id="PTHR47966:SF51">
    <property type="entry name" value="BETA-SITE APP-CLEAVING ENZYME, ISOFORM A-RELATED"/>
    <property type="match status" value="1"/>
</dbReference>
<evidence type="ECO:0000256" key="2">
    <source>
        <dbReference type="ARBA" id="ARBA00023157"/>
    </source>
</evidence>
<evidence type="ECO:0000259" key="6">
    <source>
        <dbReference type="PROSITE" id="PS51767"/>
    </source>
</evidence>
<keyword evidence="5 7" id="KW-0645">Protease</keyword>
<evidence type="ECO:0000313" key="7">
    <source>
        <dbReference type="EMBL" id="JAA77015.1"/>
    </source>
</evidence>
<keyword evidence="2 4" id="KW-1015">Disulfide bond</keyword>
<dbReference type="PROSITE" id="PS00141">
    <property type="entry name" value="ASP_PROTEASE"/>
    <property type="match status" value="2"/>
</dbReference>
<dbReference type="GO" id="GO:0005764">
    <property type="term" value="C:lysosome"/>
    <property type="evidence" value="ECO:0007669"/>
    <property type="project" value="TreeGrafter"/>
</dbReference>
<feature type="disulfide bond" evidence="4">
    <location>
        <begin position="318"/>
        <end position="355"/>
    </location>
</feature>
<reference evidence="7" key="1">
    <citation type="submission" date="2013-04" db="EMBL/GenBank/DDBJ databases">
        <title>An insight into the transcriptome of the digestive tract of the blood sucking bug, Rhodnius prolixus.</title>
        <authorList>
            <person name="Ribeiro J.M.C."/>
            <person name="Genta F.A."/>
            <person name="Sorgine M.H.F."/>
            <person name="Paiva-Silva G.O."/>
            <person name="Majerowicz D."/>
            <person name="Medeiros M."/>
            <person name="Koerich L."/>
            <person name="Terra W.R."/>
            <person name="Ferreira C."/>
            <person name="Pimentel A.C."/>
            <person name="Bisch P.M."/>
            <person name="Diniz M.M.P."/>
            <person name="Nascimento R."/>
            <person name="Salmon D."/>
            <person name="Silber A.M."/>
            <person name="Alves M."/>
            <person name="Oliveira M.F."/>
            <person name="Gondim K.C."/>
            <person name="Silva Neto M.A.C."/>
            <person name="Atella G.C."/>
            <person name="Araujo H."/>
            <person name="Dias F.S."/>
            <person name="Polycarpo C.R."/>
            <person name="Fampa P."/>
            <person name="Melo A.C."/>
            <person name="Tanaka A.S."/>
            <person name="Balczun C."/>
            <person name="Oliveira J.H.M."/>
            <person name="Goncalves R."/>
            <person name="Lazoski C."/>
            <person name="Pereira M.A."/>
            <person name="Rivera-Pomar R."/>
            <person name="Diambra L."/>
            <person name="Schaub G.A."/>
            <person name="Garcia E.S."/>
            <person name="Azambuja P."/>
            <person name="Braz G.R.C."/>
            <person name="Oliveira P.L."/>
        </authorList>
    </citation>
    <scope>NUCLEOTIDE SEQUENCE</scope>
</reference>
<dbReference type="GO" id="GO:0004190">
    <property type="term" value="F:aspartic-type endopeptidase activity"/>
    <property type="evidence" value="ECO:0007669"/>
    <property type="project" value="UniProtKB-KW"/>
</dbReference>
<keyword evidence="5" id="KW-0378">Hydrolase</keyword>
<feature type="active site" evidence="3">
    <location>
        <position position="285"/>
    </location>
</feature>
<dbReference type="InterPro" id="IPR001969">
    <property type="entry name" value="Aspartic_peptidase_AS"/>
</dbReference>
<dbReference type="InterPro" id="IPR033121">
    <property type="entry name" value="PEPTIDASE_A1"/>
</dbReference>
<proteinExistence type="evidence at transcript level"/>
<dbReference type="InterPro" id="IPR021109">
    <property type="entry name" value="Peptidase_aspartic_dom_sf"/>
</dbReference>
<evidence type="ECO:0000256" key="5">
    <source>
        <dbReference type="RuleBase" id="RU000454"/>
    </source>
</evidence>
<evidence type="ECO:0000256" key="3">
    <source>
        <dbReference type="PIRSR" id="PIRSR601461-1"/>
    </source>
</evidence>
<feature type="active site" evidence="3">
    <location>
        <position position="97"/>
    </location>
</feature>
<dbReference type="EMBL" id="GAHY01000495">
    <property type="protein sequence ID" value="JAA77015.1"/>
    <property type="molecule type" value="mRNA"/>
</dbReference>
<dbReference type="SUPFAM" id="SSF50630">
    <property type="entry name" value="Acid proteases"/>
    <property type="match status" value="1"/>
</dbReference>
<sequence length="401" mass="44846">MYGFIKMKFALFLSLFFIGAAVSDVRILRIPLHKINREPRNYHEFVKTVTEAHNSLQRFLVLQKSGVQEVLKNNLNAAYYGEISLGTPLQNFSVVFDTGSSNLWVPSSSCYFSLACWNHHYYKRSKSSTYIKDDSPLSIAYGTGEVEGFLSTDTLTINTLKVANQTFGEITSISRKPFREAKFDGILGLGYPSIATGHVVPPVYNMVNQKLIDRPIFSFYLNRNPKETPGGELIFGGINEERVQNDTLNNPIPISSQRYWQFRMDGVNTLTGGNWCENGCDAIADTGTSLIIGPPKDILGIFKTLKATVEGPFAAVDCKAVPTLPDIVFKINARSYTLKPEDYILRVRNRGIEICLLGFSFLSGSNLPWILGDVFLGKFYTVFDFGNNTVSFGQIKQIKLL</sequence>
<dbReference type="FunFam" id="2.40.70.10:FF:000004">
    <property type="entry name" value="Pepsin A"/>
    <property type="match status" value="1"/>
</dbReference>
<feature type="domain" description="Peptidase A1" evidence="6">
    <location>
        <begin position="79"/>
        <end position="393"/>
    </location>
</feature>
<name>R4G5J6_RHOPR</name>
<keyword evidence="5" id="KW-0064">Aspartyl protease</keyword>
<dbReference type="Gene3D" id="2.40.70.10">
    <property type="entry name" value="Acid Proteases"/>
    <property type="match status" value="2"/>
</dbReference>
<evidence type="ECO:0000256" key="1">
    <source>
        <dbReference type="ARBA" id="ARBA00007447"/>
    </source>
</evidence>
<protein>
    <submittedName>
        <fullName evidence="7">Putative aspartyl protease</fullName>
    </submittedName>
</protein>
<feature type="disulfide bond" evidence="4">
    <location>
        <begin position="110"/>
        <end position="116"/>
    </location>
</feature>
<dbReference type="MEROPS" id="A01.009"/>
<dbReference type="VEuPathDB" id="VectorBase:RPRC015079"/>
<dbReference type="HOGENOM" id="CLU_013253_3_2_1"/>
<dbReference type="InterPro" id="IPR001461">
    <property type="entry name" value="Aspartic_peptidase_A1"/>
</dbReference>
<dbReference type="PROSITE" id="PS51767">
    <property type="entry name" value="PEPTIDASE_A1"/>
    <property type="match status" value="1"/>
</dbReference>
<dbReference type="AlphaFoldDB" id="R4G5J6"/>
<accession>R4G5J6</accession>
<dbReference type="Gene3D" id="2.60.40.1960">
    <property type="match status" value="1"/>
</dbReference>
<feature type="disulfide bond" evidence="4">
    <location>
        <begin position="276"/>
        <end position="280"/>
    </location>
</feature>
<evidence type="ECO:0000256" key="4">
    <source>
        <dbReference type="PIRSR" id="PIRSR601461-2"/>
    </source>
</evidence>
<comment type="similarity">
    <text evidence="1 5">Belongs to the peptidase A1 family.</text>
</comment>
<dbReference type="GO" id="GO:0006508">
    <property type="term" value="P:proteolysis"/>
    <property type="evidence" value="ECO:0007669"/>
    <property type="project" value="UniProtKB-KW"/>
</dbReference>